<gene>
    <name evidence="1" type="ORF">BT96DRAFT_666479</name>
</gene>
<organism evidence="1 2">
    <name type="scientific">Gymnopus androsaceus JB14</name>
    <dbReference type="NCBI Taxonomy" id="1447944"/>
    <lineage>
        <taxon>Eukaryota</taxon>
        <taxon>Fungi</taxon>
        <taxon>Dikarya</taxon>
        <taxon>Basidiomycota</taxon>
        <taxon>Agaricomycotina</taxon>
        <taxon>Agaricomycetes</taxon>
        <taxon>Agaricomycetidae</taxon>
        <taxon>Agaricales</taxon>
        <taxon>Marasmiineae</taxon>
        <taxon>Omphalotaceae</taxon>
        <taxon>Gymnopus</taxon>
    </lineage>
</organism>
<dbReference type="Proteomes" id="UP000799118">
    <property type="component" value="Unassembled WGS sequence"/>
</dbReference>
<keyword evidence="2" id="KW-1185">Reference proteome</keyword>
<accession>A0A6A4IJ37</accession>
<evidence type="ECO:0000313" key="2">
    <source>
        <dbReference type="Proteomes" id="UP000799118"/>
    </source>
</evidence>
<evidence type="ECO:0000313" key="1">
    <source>
        <dbReference type="EMBL" id="KAE9408634.1"/>
    </source>
</evidence>
<proteinExistence type="predicted"/>
<protein>
    <submittedName>
        <fullName evidence="1">Uncharacterized protein</fullName>
    </submittedName>
</protein>
<name>A0A6A4IJ37_9AGAR</name>
<sequence length="157" mass="18170">MSRQLNMNYYDSIPDDDSEKDVYLQANGHNFDGRERHVVIHWKNGNLADNPVTQLVQLSGIRGRFIFDSLVAKLRNPATMDGAHTQYYLGNFTREERQLLLHLAEAVHFDKTSVINGCRVWMRELLEAMVKENLISEETFEIIAIEVPLPKRLPETE</sequence>
<dbReference type="OrthoDB" id="3235294at2759"/>
<dbReference type="EMBL" id="ML769390">
    <property type="protein sequence ID" value="KAE9408634.1"/>
    <property type="molecule type" value="Genomic_DNA"/>
</dbReference>
<dbReference type="AlphaFoldDB" id="A0A6A4IJ37"/>
<reference evidence="1" key="1">
    <citation type="journal article" date="2019" name="Environ. Microbiol.">
        <title>Fungal ecological strategies reflected in gene transcription - a case study of two litter decomposers.</title>
        <authorList>
            <person name="Barbi F."/>
            <person name="Kohler A."/>
            <person name="Barry K."/>
            <person name="Baskaran P."/>
            <person name="Daum C."/>
            <person name="Fauchery L."/>
            <person name="Ihrmark K."/>
            <person name="Kuo A."/>
            <person name="LaButti K."/>
            <person name="Lipzen A."/>
            <person name="Morin E."/>
            <person name="Grigoriev I.V."/>
            <person name="Henrissat B."/>
            <person name="Lindahl B."/>
            <person name="Martin F."/>
        </authorList>
    </citation>
    <scope>NUCLEOTIDE SEQUENCE</scope>
    <source>
        <strain evidence="1">JB14</strain>
    </source>
</reference>